<reference evidence="1 2" key="1">
    <citation type="submission" date="2016-12" db="EMBL/GenBank/DDBJ databases">
        <authorList>
            <person name="Song W.-J."/>
            <person name="Kurnit D.M."/>
        </authorList>
    </citation>
    <scope>NUCLEOTIDE SEQUENCE [LARGE SCALE GENOMIC DNA]</scope>
    <source>
        <strain evidence="1 2">STM7296</strain>
    </source>
</reference>
<dbReference type="STRING" id="1247936.BN2475_80009"/>
<protein>
    <submittedName>
        <fullName evidence="1">Uncharacterized protein</fullName>
    </submittedName>
</protein>
<sequence length="69" mass="7852">MHLAQACALHRTSLWGIPAVKAKFIVALFVRRKHVFMRLVWIGAVDIQVSSRLARRHFAVCAAWLSPRS</sequence>
<evidence type="ECO:0000313" key="2">
    <source>
        <dbReference type="Proteomes" id="UP000187012"/>
    </source>
</evidence>
<keyword evidence="2" id="KW-1185">Reference proteome</keyword>
<name>A0A1N7RM57_9BURK</name>
<evidence type="ECO:0000313" key="1">
    <source>
        <dbReference type="EMBL" id="SIT36173.1"/>
    </source>
</evidence>
<gene>
    <name evidence="1" type="ORF">BN2475_80009</name>
</gene>
<proteinExistence type="predicted"/>
<dbReference type="AlphaFoldDB" id="A0A1N7RM57"/>
<accession>A0A1N7RM57</accession>
<organism evidence="1 2">
    <name type="scientific">Paraburkholderia ribeironis</name>
    <dbReference type="NCBI Taxonomy" id="1247936"/>
    <lineage>
        <taxon>Bacteria</taxon>
        <taxon>Pseudomonadati</taxon>
        <taxon>Pseudomonadota</taxon>
        <taxon>Betaproteobacteria</taxon>
        <taxon>Burkholderiales</taxon>
        <taxon>Burkholderiaceae</taxon>
        <taxon>Paraburkholderia</taxon>
    </lineage>
</organism>
<dbReference type="Proteomes" id="UP000187012">
    <property type="component" value="Unassembled WGS sequence"/>
</dbReference>
<dbReference type="EMBL" id="CYGX02000008">
    <property type="protein sequence ID" value="SIT36173.1"/>
    <property type="molecule type" value="Genomic_DNA"/>
</dbReference>